<keyword evidence="3" id="KW-1185">Reference proteome</keyword>
<name>A0AAF0BMF5_9PROT</name>
<protein>
    <submittedName>
        <fullName evidence="2">Uncharacterized protein</fullName>
    </submittedName>
</protein>
<feature type="signal peptide" evidence="1">
    <location>
        <begin position="1"/>
        <end position="26"/>
    </location>
</feature>
<dbReference type="RefSeq" id="WP_289504214.1">
    <property type="nucleotide sequence ID" value="NZ_CP116805.1"/>
</dbReference>
<dbReference type="KEGG" id="gso:PH603_01830"/>
<reference evidence="2" key="1">
    <citation type="submission" date="2023-01" db="EMBL/GenBank/DDBJ databases">
        <title>The genome sequence of Kordiimonadaceae bacterium 6D33.</title>
        <authorList>
            <person name="Liu Y."/>
        </authorList>
    </citation>
    <scope>NUCLEOTIDE SEQUENCE</scope>
    <source>
        <strain evidence="2">6D33</strain>
    </source>
</reference>
<feature type="chain" id="PRO_5041995981" evidence="1">
    <location>
        <begin position="27"/>
        <end position="197"/>
    </location>
</feature>
<organism evidence="2 3">
    <name type="scientific">Gimibacter soli</name>
    <dbReference type="NCBI Taxonomy" id="3024400"/>
    <lineage>
        <taxon>Bacteria</taxon>
        <taxon>Pseudomonadati</taxon>
        <taxon>Pseudomonadota</taxon>
        <taxon>Alphaproteobacteria</taxon>
        <taxon>Kordiimonadales</taxon>
        <taxon>Temperatibacteraceae</taxon>
        <taxon>Gimibacter</taxon>
    </lineage>
</organism>
<dbReference type="Proteomes" id="UP001217500">
    <property type="component" value="Chromosome"/>
</dbReference>
<sequence length="197" mass="21021">MMTYSKSLAIAVLFTSASFVQSGAVAGDRDDKAGFQPKYYGDCHSNVEGLGAEHASPAGTPDAQLREETRTMQETLQGVEAAQNCYSNALSDARAAGTSEASDRKMAEAQLTEIRSGTREVGKVLDKATKRYTERADALAPQVTAAVAPAAGGDSITKDPMSQSSMDLLKERDAILDKAMVAKKRQKELEKKAEKAL</sequence>
<gene>
    <name evidence="2" type="ORF">PH603_01830</name>
</gene>
<evidence type="ECO:0000256" key="1">
    <source>
        <dbReference type="SAM" id="SignalP"/>
    </source>
</evidence>
<dbReference type="EMBL" id="CP116805">
    <property type="protein sequence ID" value="WCL54495.1"/>
    <property type="molecule type" value="Genomic_DNA"/>
</dbReference>
<proteinExistence type="predicted"/>
<evidence type="ECO:0000313" key="3">
    <source>
        <dbReference type="Proteomes" id="UP001217500"/>
    </source>
</evidence>
<evidence type="ECO:0000313" key="2">
    <source>
        <dbReference type="EMBL" id="WCL54495.1"/>
    </source>
</evidence>
<accession>A0AAF0BMF5</accession>
<dbReference type="AlphaFoldDB" id="A0AAF0BMF5"/>
<keyword evidence="1" id="KW-0732">Signal</keyword>